<dbReference type="Proteomes" id="UP001520878">
    <property type="component" value="Unassembled WGS sequence"/>
</dbReference>
<gene>
    <name evidence="2" type="ORF">LJ739_07830</name>
</gene>
<accession>A0ABS8G6G6</accession>
<dbReference type="Gene3D" id="3.30.160.660">
    <property type="match status" value="1"/>
</dbReference>
<sequence length="446" mass="49978">MKNGYLSADEILQRTAHLIGARTGLIAPPNEIRLEGGNPEVLVYTSMLSALDKALPHIELQNQDGLPMAGSGSSTTREYAKAKAICEALERYCNISYDSSKVVVTTADELGDKAVDLDSFPIGSDEEYANPAGSHFRPRRDQNMRWYKCYSLTAGKDVWVPFSSVYISTPFSYSAEAFTVPISTGSAIAGNYERAVVSGALEVMERDALSITWLQSLPLKQIDYSGCTNPEFWQRLHSIQASGIEQTFYDATMDYGLPTVYALQKAPNSDLNLLVMAATRFNMEDAMIRVMDEACSSRTALEHLVRKPKLFDPNDFASFTRLTDGAVFYGDKKNEHVFDFLMKNPDSIALEDTASIDVRDEHHMLQELIERCHRYNLDLIVADMTIPQLQEIGLYVVRVIIPQLMPLTTNYNMKYSKTPRLYSTPANLGFDVQPLEKLNPWPQPFA</sequence>
<dbReference type="Gene3D" id="3.30.1330.230">
    <property type="match status" value="1"/>
</dbReference>
<dbReference type="Pfam" id="PF02624">
    <property type="entry name" value="YcaO"/>
    <property type="match status" value="1"/>
</dbReference>
<evidence type="ECO:0000259" key="1">
    <source>
        <dbReference type="PROSITE" id="PS51664"/>
    </source>
</evidence>
<dbReference type="PANTHER" id="PTHR37809">
    <property type="entry name" value="RIBOSOMAL PROTEIN S12 METHYLTHIOTRANSFERASE ACCESSORY FACTOR YCAO"/>
    <property type="match status" value="1"/>
</dbReference>
<proteinExistence type="predicted"/>
<dbReference type="RefSeq" id="WP_229158857.1">
    <property type="nucleotide sequence ID" value="NZ_JAJEWP010000001.1"/>
</dbReference>
<dbReference type="InterPro" id="IPR003776">
    <property type="entry name" value="YcaO-like_dom"/>
</dbReference>
<dbReference type="EMBL" id="JAJEWP010000001">
    <property type="protein sequence ID" value="MCC2616145.1"/>
    <property type="molecule type" value="Genomic_DNA"/>
</dbReference>
<evidence type="ECO:0000313" key="2">
    <source>
        <dbReference type="EMBL" id="MCC2616145.1"/>
    </source>
</evidence>
<dbReference type="NCBIfam" id="TIGR03604">
    <property type="entry name" value="TOMM_cyclo_SagD"/>
    <property type="match status" value="1"/>
</dbReference>
<dbReference type="Gene3D" id="3.30.40.250">
    <property type="match status" value="1"/>
</dbReference>
<name>A0ABS8G6G6_9ALTE</name>
<comment type="caution">
    <text evidence="2">The sequence shown here is derived from an EMBL/GenBank/DDBJ whole genome shotgun (WGS) entry which is preliminary data.</text>
</comment>
<evidence type="ECO:0000313" key="3">
    <source>
        <dbReference type="Proteomes" id="UP001520878"/>
    </source>
</evidence>
<keyword evidence="3" id="KW-1185">Reference proteome</keyword>
<protein>
    <submittedName>
        <fullName evidence="2">YcaO-like family protein</fullName>
    </submittedName>
</protein>
<dbReference type="NCBIfam" id="TIGR00702">
    <property type="entry name" value="YcaO-type kinase domain"/>
    <property type="match status" value="1"/>
</dbReference>
<reference evidence="2 3" key="1">
    <citation type="submission" date="2021-10" db="EMBL/GenBank/DDBJ databases">
        <title>Draft genome of Aestuariibacter halophilus JC2043.</title>
        <authorList>
            <person name="Emsley S.A."/>
            <person name="Pfannmuller K.M."/>
            <person name="Ushijima B."/>
            <person name="Saw J.H."/>
            <person name="Videau P."/>
        </authorList>
    </citation>
    <scope>NUCLEOTIDE SEQUENCE [LARGE SCALE GENOMIC DNA]</scope>
    <source>
        <strain evidence="2 3">JC2043</strain>
    </source>
</reference>
<dbReference type="PANTHER" id="PTHR37809:SF1">
    <property type="entry name" value="RIBOSOMAL PROTEIN S12 METHYLTHIOTRANSFERASE ACCESSORY FACTOR YCAO"/>
    <property type="match status" value="1"/>
</dbReference>
<dbReference type="InterPro" id="IPR027624">
    <property type="entry name" value="TOMM_cyclo_SagD"/>
</dbReference>
<feature type="domain" description="YcaO" evidence="1">
    <location>
        <begin position="72"/>
        <end position="446"/>
    </location>
</feature>
<organism evidence="2 3">
    <name type="scientific">Fluctibacter halophilus</name>
    <dbReference type="NCBI Taxonomy" id="226011"/>
    <lineage>
        <taxon>Bacteria</taxon>
        <taxon>Pseudomonadati</taxon>
        <taxon>Pseudomonadota</taxon>
        <taxon>Gammaproteobacteria</taxon>
        <taxon>Alteromonadales</taxon>
        <taxon>Alteromonadaceae</taxon>
        <taxon>Fluctibacter</taxon>
    </lineage>
</organism>
<dbReference type="PROSITE" id="PS51664">
    <property type="entry name" value="YCAO"/>
    <property type="match status" value="1"/>
</dbReference>